<dbReference type="PROSITE" id="PS51186">
    <property type="entry name" value="GNAT"/>
    <property type="match status" value="1"/>
</dbReference>
<dbReference type="eggNOG" id="COG1670">
    <property type="taxonomic scope" value="Bacteria"/>
</dbReference>
<dbReference type="GO" id="GO:0016747">
    <property type="term" value="F:acyltransferase activity, transferring groups other than amino-acyl groups"/>
    <property type="evidence" value="ECO:0007669"/>
    <property type="project" value="InterPro"/>
</dbReference>
<dbReference type="DNASU" id="890647"/>
<organism evidence="2 3">
    <name type="scientific">Halalkalibacterium halodurans (strain ATCC BAA-125 / DSM 18197 / FERM 7344 / JCM 9153 / C-125)</name>
    <name type="common">Bacillus halodurans</name>
    <dbReference type="NCBI Taxonomy" id="272558"/>
    <lineage>
        <taxon>Bacteria</taxon>
        <taxon>Bacillati</taxon>
        <taxon>Bacillota</taxon>
        <taxon>Bacilli</taxon>
        <taxon>Bacillales</taxon>
        <taxon>Bacillaceae</taxon>
        <taxon>Halalkalibacterium (ex Joshi et al. 2022)</taxon>
    </lineage>
</organism>
<dbReference type="AlphaFoldDB" id="Q9KCS1"/>
<dbReference type="PIR" id="B83837">
    <property type="entry name" value="B83837"/>
</dbReference>
<accession>Q9KCS1</accession>
<sequence>MNRVRLRTAEAEADYKRLFELMYVAADQQWREYNGPYFPFEEETYETFYESKKKAFAEGRLKLIDVKGAIIGTVNYYWEYQPTRWLESGIVIYDSTFWNGGYGTEAFKQWITELFANDPEIARVGFTTWSGNPGMMKIGEKLGMMLEARLRKVRYHRGTYYDQIRYGVLREEWKSR</sequence>
<protein>
    <submittedName>
        <fullName evidence="2">BH1498 protein</fullName>
    </submittedName>
</protein>
<dbReference type="InterPro" id="IPR000182">
    <property type="entry name" value="GNAT_dom"/>
</dbReference>
<dbReference type="PANTHER" id="PTHR43415:SF4">
    <property type="entry name" value="N-ACETYLTRANSFERASE DOMAIN-CONTAINING PROTEIN"/>
    <property type="match status" value="1"/>
</dbReference>
<dbReference type="HOGENOM" id="CLU_013985_3_2_9"/>
<evidence type="ECO:0000313" key="2">
    <source>
        <dbReference type="EMBL" id="BAB05217.1"/>
    </source>
</evidence>
<dbReference type="EMBL" id="BA000004">
    <property type="protein sequence ID" value="BAB05217.1"/>
    <property type="molecule type" value="Genomic_DNA"/>
</dbReference>
<keyword evidence="3" id="KW-1185">Reference proteome</keyword>
<gene>
    <name evidence="2" type="ordered locus">BH1498</name>
</gene>
<evidence type="ECO:0000259" key="1">
    <source>
        <dbReference type="PROSITE" id="PS51186"/>
    </source>
</evidence>
<dbReference type="SUPFAM" id="SSF55729">
    <property type="entry name" value="Acyl-CoA N-acyltransferases (Nat)"/>
    <property type="match status" value="1"/>
</dbReference>
<dbReference type="InterPro" id="IPR016181">
    <property type="entry name" value="Acyl_CoA_acyltransferase"/>
</dbReference>
<dbReference type="OrthoDB" id="9795206at2"/>
<reference evidence="2 3" key="1">
    <citation type="journal article" date="2000" name="Nucleic Acids Res.">
        <title>Complete genome sequence of the alkaliphilic bacterium Bacillus halodurans and genomic sequence comparison with Bacillus subtilis.</title>
        <authorList>
            <person name="Takami H."/>
            <person name="Nakasone K."/>
            <person name="Takaki Y."/>
            <person name="Maeno G."/>
            <person name="Sasaki R."/>
            <person name="Masui N."/>
            <person name="Fuji F."/>
            <person name="Hirama C."/>
            <person name="Nakamura Y."/>
            <person name="Ogasawara N."/>
            <person name="Kuhara S."/>
            <person name="Horikoshi K."/>
        </authorList>
    </citation>
    <scope>NUCLEOTIDE SEQUENCE [LARGE SCALE GENOMIC DNA]</scope>
    <source>
        <strain evidence="3">ATCC BAA-125 / DSM 18197 / FERM 7344 / JCM 9153 / C-125</strain>
    </source>
</reference>
<dbReference type="STRING" id="272558.gene:10727396"/>
<dbReference type="KEGG" id="bha:BH1498"/>
<name>Q9KCS1_HALH5</name>
<dbReference type="Gene3D" id="3.40.630.30">
    <property type="match status" value="1"/>
</dbReference>
<dbReference type="PANTHER" id="PTHR43415">
    <property type="entry name" value="SPERMIDINE N(1)-ACETYLTRANSFERASE"/>
    <property type="match status" value="1"/>
</dbReference>
<dbReference type="Pfam" id="PF13302">
    <property type="entry name" value="Acetyltransf_3"/>
    <property type="match status" value="1"/>
</dbReference>
<dbReference type="RefSeq" id="WP_010897663.1">
    <property type="nucleotide sequence ID" value="NC_002570.2"/>
</dbReference>
<evidence type="ECO:0000313" key="3">
    <source>
        <dbReference type="Proteomes" id="UP000001258"/>
    </source>
</evidence>
<feature type="domain" description="N-acetyltransferase" evidence="1">
    <location>
        <begin position="4"/>
        <end position="167"/>
    </location>
</feature>
<dbReference type="Proteomes" id="UP000001258">
    <property type="component" value="Chromosome"/>
</dbReference>
<proteinExistence type="predicted"/>